<feature type="transmembrane region" description="Helical" evidence="1">
    <location>
        <begin position="119"/>
        <end position="138"/>
    </location>
</feature>
<gene>
    <name evidence="2" type="ORF">MJA45_00115</name>
</gene>
<evidence type="ECO:0000313" key="3">
    <source>
        <dbReference type="Proteomes" id="UP001305702"/>
    </source>
</evidence>
<accession>A0AA96LE46</accession>
<dbReference type="RefSeq" id="WP_315605300.1">
    <property type="nucleotide sequence ID" value="NZ_CP130318.1"/>
</dbReference>
<dbReference type="EMBL" id="CP130318">
    <property type="protein sequence ID" value="WNQ11524.1"/>
    <property type="molecule type" value="Genomic_DNA"/>
</dbReference>
<evidence type="ECO:0000256" key="1">
    <source>
        <dbReference type="SAM" id="Phobius"/>
    </source>
</evidence>
<keyword evidence="3" id="KW-1185">Reference proteome</keyword>
<organism evidence="2 3">
    <name type="scientific">Paenibacillus aurantius</name>
    <dbReference type="NCBI Taxonomy" id="2918900"/>
    <lineage>
        <taxon>Bacteria</taxon>
        <taxon>Bacillati</taxon>
        <taxon>Bacillota</taxon>
        <taxon>Bacilli</taxon>
        <taxon>Bacillales</taxon>
        <taxon>Paenibacillaceae</taxon>
        <taxon>Paenibacillus</taxon>
    </lineage>
</organism>
<protein>
    <recommendedName>
        <fullName evidence="4">Zinc-finger domain-containing protein</fullName>
    </recommendedName>
</protein>
<keyword evidence="1" id="KW-1133">Transmembrane helix</keyword>
<evidence type="ECO:0000313" key="2">
    <source>
        <dbReference type="EMBL" id="WNQ11524.1"/>
    </source>
</evidence>
<dbReference type="Proteomes" id="UP001305702">
    <property type="component" value="Chromosome"/>
</dbReference>
<sequence>MTHYTSEEWADYRENRLPDDERARREEHLYQCDQCLALYMEDLPDAVPVEWETETVKRWDDALMAAVAEWEPLQGDGPEFSSIVTEEVVEERQALRPDLPSVAREASRRRRFMWLQKPLTLYAAAASLTVVLMSTGVFQKLTSGLEQFETASKERQETFTGKLMARTTTLLDTIHEDDKGGDRIAP</sequence>
<dbReference type="AlphaFoldDB" id="A0AA96LE46"/>
<evidence type="ECO:0008006" key="4">
    <source>
        <dbReference type="Google" id="ProtNLM"/>
    </source>
</evidence>
<name>A0AA96LE46_9BACL</name>
<reference evidence="2 3" key="1">
    <citation type="submission" date="2022-02" db="EMBL/GenBank/DDBJ databases">
        <title>Paenibacillus sp. MBLB1776 Whole Genome Shotgun Sequencing.</title>
        <authorList>
            <person name="Hwang C.Y."/>
            <person name="Cho E.-S."/>
            <person name="Seo M.-J."/>
        </authorList>
    </citation>
    <scope>NUCLEOTIDE SEQUENCE [LARGE SCALE GENOMIC DNA]</scope>
    <source>
        <strain evidence="2 3">MBLB1776</strain>
    </source>
</reference>
<dbReference type="KEGG" id="paun:MJA45_00115"/>
<keyword evidence="1" id="KW-0812">Transmembrane</keyword>
<proteinExistence type="predicted"/>
<keyword evidence="1" id="KW-0472">Membrane</keyword>